<evidence type="ECO:0000256" key="5">
    <source>
        <dbReference type="ARBA" id="ARBA00022801"/>
    </source>
</evidence>
<sequence>MNNRDSQKKNWIVGVTDNNGLKESGPGKVPKNDLADNADIKAPQQIQDPKENVILPAKGIKVKDEEEKKSQLNQFRKHLKHQTPPVQPQLQSPQQQVKEEEVAQRNEEKVGQADDGNVRDERKEPIGQVVSPNKSEKTSDNATITKSVENNDKKNSTPNNADPLILVVQDQQVHFLYVFVPFKKIQKLHVPQMNVEEYIHAWGGYKKCAWGHDVVAPLSCRGSDEGYNMGLTIIDGLDTLILMYLRENKSDPIVSSQLKRYVQEARDWIERNLHFDRGDVSFFETTIRVVGGLLSAFHFTNDSLYLDKVQIITDKLMVAFNTPTGLPLATVSLESGTAYNPSWAHGSLSTSEGGSVQLEFNYLSYLTNHNEYALKARKAQQVIVNAMNANDPPLLRKWISNDKGTFTDSYITFGSRVDSAYEYFLKNATELFTRQRRHLESMAILVCCSCSLNKLYVI</sequence>
<keyword evidence="4" id="KW-0479">Metal-binding</keyword>
<dbReference type="Pfam" id="PF01532">
    <property type="entry name" value="Glyco_hydro_47"/>
    <property type="match status" value="1"/>
</dbReference>
<evidence type="ECO:0000256" key="6">
    <source>
        <dbReference type="ARBA" id="ARBA00022837"/>
    </source>
</evidence>
<evidence type="ECO:0000256" key="2">
    <source>
        <dbReference type="ARBA" id="ARBA00004922"/>
    </source>
</evidence>
<feature type="region of interest" description="Disordered" evidence="11">
    <location>
        <begin position="1"/>
        <end position="160"/>
    </location>
</feature>
<keyword evidence="7" id="KW-1015">Disulfide bond</keyword>
<evidence type="ECO:0000256" key="7">
    <source>
        <dbReference type="ARBA" id="ARBA00023157"/>
    </source>
</evidence>
<evidence type="ECO:0000256" key="10">
    <source>
        <dbReference type="RuleBase" id="RU361193"/>
    </source>
</evidence>
<evidence type="ECO:0000313" key="12">
    <source>
        <dbReference type="EMBL" id="ETO30503.1"/>
    </source>
</evidence>
<dbReference type="InterPro" id="IPR012341">
    <property type="entry name" value="6hp_glycosidase-like_sf"/>
</dbReference>
<dbReference type="GO" id="GO:0005783">
    <property type="term" value="C:endoplasmic reticulum"/>
    <property type="evidence" value="ECO:0007669"/>
    <property type="project" value="TreeGrafter"/>
</dbReference>
<comment type="cofactor">
    <cofactor evidence="1">
        <name>Ca(2+)</name>
        <dbReference type="ChEBI" id="CHEBI:29108"/>
    </cofactor>
</comment>
<keyword evidence="10" id="KW-0326">Glycosidase</keyword>
<dbReference type="PANTHER" id="PTHR11742">
    <property type="entry name" value="MANNOSYL-OLIGOSACCHARIDE ALPHA-1,2-MANNOSIDASE-RELATED"/>
    <property type="match status" value="1"/>
</dbReference>
<dbReference type="InterPro" id="IPR036026">
    <property type="entry name" value="Seven-hairpin_glycosidases"/>
</dbReference>
<keyword evidence="5 10" id="KW-0378">Hydrolase</keyword>
<evidence type="ECO:0000256" key="11">
    <source>
        <dbReference type="SAM" id="MobiDB-lite"/>
    </source>
</evidence>
<keyword evidence="6" id="KW-0106">Calcium</keyword>
<dbReference type="InterPro" id="IPR050749">
    <property type="entry name" value="Glycosyl_Hydrolase_47"/>
</dbReference>
<feature type="compositionally biased region" description="Basic and acidic residues" evidence="11">
    <location>
        <begin position="61"/>
        <end position="70"/>
    </location>
</feature>
<feature type="compositionally biased region" description="Basic and acidic residues" evidence="11">
    <location>
        <begin position="97"/>
        <end position="125"/>
    </location>
</feature>
<comment type="caution">
    <text evidence="12">The sequence shown here is derived from an EMBL/GenBank/DDBJ whole genome shotgun (WGS) entry which is preliminary data.</text>
</comment>
<comment type="catalytic activity">
    <reaction evidence="9">
        <text>N(4)-(alpha-D-Man-(1-&gt;2)-alpha-D-Man-(1-&gt;2)-alpha-D-Man-(1-&gt;3)-[alpha-D-Man-(1-&gt;2)-alpha-D-Man-(1-&gt;3)-[alpha-D-Man-(1-&gt;2)-alpha-D-Man-(1-&gt;6)]-alpha-D-Man-(1-&gt;6)]-beta-D-Man-(1-&gt;4)-beta-D-GlcNAc-(1-&gt;4)-beta-D-GlcNAc)-L-asparaginyl-[protein] (N-glucan mannose isomer 9A1,2,3B1,2,3) + 4 H2O = N(4)-(alpha-D-Man-(1-&gt;3)-[alpha-D-Man-(1-&gt;3)-[alpha-D-Man-(1-&gt;6)]-alpha-D-Man-(1-&gt;6)]-beta-D-Man-(1-&gt;4)-beta-D-GlcNAc-(1-&gt;4)-beta-D-GlcNAc)-L-asparaginyl-[protein] (N-glucan mannose isomer 5A1,2) + 4 beta-D-mannose</text>
        <dbReference type="Rhea" id="RHEA:56008"/>
        <dbReference type="Rhea" id="RHEA-COMP:14356"/>
        <dbReference type="Rhea" id="RHEA-COMP:14367"/>
        <dbReference type="ChEBI" id="CHEBI:15377"/>
        <dbReference type="ChEBI" id="CHEBI:28563"/>
        <dbReference type="ChEBI" id="CHEBI:59087"/>
        <dbReference type="ChEBI" id="CHEBI:139493"/>
        <dbReference type="EC" id="3.2.1.113"/>
    </reaction>
</comment>
<comment type="catalytic activity">
    <reaction evidence="8">
        <text>N(4)-(alpha-D-Man-(1-&gt;2)-alpha-D-Man-(1-&gt;2)-alpha-D-Man-(1-&gt;3)-[alpha-D-Man-(1-&gt;3)-[alpha-D-Man-(1-&gt;2)-alpha-D-Man-(1-&gt;6)]-alpha-D-Man-(1-&gt;6)]-beta-D-Man-(1-&gt;4)-beta-D-GlcNAc-(1-&gt;4)-beta-D-GlcNAc)-L-asparaginyl-[protein] (N-glucan mannose isomer 8A1,2,3B1,3) + 3 H2O = N(4)-(alpha-D-Man-(1-&gt;3)-[alpha-D-Man-(1-&gt;3)-[alpha-D-Man-(1-&gt;6)]-alpha-D-Man-(1-&gt;6)]-beta-D-Man-(1-&gt;4)-beta-D-GlcNAc-(1-&gt;4)-beta-D-GlcNAc)-L-asparaginyl-[protein] (N-glucan mannose isomer 5A1,2) + 3 beta-D-mannose</text>
        <dbReference type="Rhea" id="RHEA:56028"/>
        <dbReference type="Rhea" id="RHEA-COMP:14358"/>
        <dbReference type="Rhea" id="RHEA-COMP:14367"/>
        <dbReference type="ChEBI" id="CHEBI:15377"/>
        <dbReference type="ChEBI" id="CHEBI:28563"/>
        <dbReference type="ChEBI" id="CHEBI:59087"/>
        <dbReference type="ChEBI" id="CHEBI:60628"/>
        <dbReference type="EC" id="3.2.1.113"/>
    </reaction>
</comment>
<dbReference type="GO" id="GO:0016020">
    <property type="term" value="C:membrane"/>
    <property type="evidence" value="ECO:0007669"/>
    <property type="project" value="InterPro"/>
</dbReference>
<dbReference type="OrthoDB" id="8118055at2759"/>
<dbReference type="PANTHER" id="PTHR11742:SF55">
    <property type="entry name" value="ENDOPLASMIC RETICULUM MANNOSYL-OLIGOSACCHARIDE 1,2-ALPHA-MANNOSIDASE"/>
    <property type="match status" value="1"/>
</dbReference>
<reference evidence="12 13" key="1">
    <citation type="journal article" date="2013" name="Curr. Biol.">
        <title>The Genome of the Foraminiferan Reticulomyxa filosa.</title>
        <authorList>
            <person name="Glockner G."/>
            <person name="Hulsmann N."/>
            <person name="Schleicher M."/>
            <person name="Noegel A.A."/>
            <person name="Eichinger L."/>
            <person name="Gallinger C."/>
            <person name="Pawlowski J."/>
            <person name="Sierra R."/>
            <person name="Euteneuer U."/>
            <person name="Pillet L."/>
            <person name="Moustafa A."/>
            <person name="Platzer M."/>
            <person name="Groth M."/>
            <person name="Szafranski K."/>
            <person name="Schliwa M."/>
        </authorList>
    </citation>
    <scope>NUCLEOTIDE SEQUENCE [LARGE SCALE GENOMIC DNA]</scope>
</reference>
<proteinExistence type="inferred from homology"/>
<protein>
    <recommendedName>
        <fullName evidence="10">alpha-1,2-Mannosidase</fullName>
        <ecNumber evidence="10">3.2.1.-</ecNumber>
    </recommendedName>
</protein>
<dbReference type="InterPro" id="IPR001382">
    <property type="entry name" value="Glyco_hydro_47"/>
</dbReference>
<evidence type="ECO:0000256" key="1">
    <source>
        <dbReference type="ARBA" id="ARBA00001913"/>
    </source>
</evidence>
<accession>X6NX89</accession>
<evidence type="ECO:0000256" key="3">
    <source>
        <dbReference type="ARBA" id="ARBA00007658"/>
    </source>
</evidence>
<keyword evidence="13" id="KW-1185">Reference proteome</keyword>
<dbReference type="SUPFAM" id="SSF48225">
    <property type="entry name" value="Seven-hairpin glycosidases"/>
    <property type="match status" value="1"/>
</dbReference>
<dbReference type="Proteomes" id="UP000023152">
    <property type="component" value="Unassembled WGS sequence"/>
</dbReference>
<dbReference type="GO" id="GO:0005975">
    <property type="term" value="P:carbohydrate metabolic process"/>
    <property type="evidence" value="ECO:0007669"/>
    <property type="project" value="InterPro"/>
</dbReference>
<dbReference type="EMBL" id="ASPP01005444">
    <property type="protein sequence ID" value="ETO30503.1"/>
    <property type="molecule type" value="Genomic_DNA"/>
</dbReference>
<evidence type="ECO:0000256" key="8">
    <source>
        <dbReference type="ARBA" id="ARBA00047669"/>
    </source>
</evidence>
<comment type="pathway">
    <text evidence="2">Protein modification; protein glycosylation.</text>
</comment>
<evidence type="ECO:0000256" key="9">
    <source>
        <dbReference type="ARBA" id="ARBA00048605"/>
    </source>
</evidence>
<dbReference type="AlphaFoldDB" id="X6NX89"/>
<feature type="compositionally biased region" description="Low complexity" evidence="11">
    <location>
        <begin position="82"/>
        <end position="96"/>
    </location>
</feature>
<evidence type="ECO:0000313" key="13">
    <source>
        <dbReference type="Proteomes" id="UP000023152"/>
    </source>
</evidence>
<dbReference type="PRINTS" id="PR00747">
    <property type="entry name" value="GLYHDRLASE47"/>
</dbReference>
<dbReference type="EC" id="3.2.1.-" evidence="10"/>
<name>X6NX89_RETFI</name>
<dbReference type="Gene3D" id="1.50.10.10">
    <property type="match status" value="1"/>
</dbReference>
<evidence type="ECO:0000256" key="4">
    <source>
        <dbReference type="ARBA" id="ARBA00022723"/>
    </source>
</evidence>
<dbReference type="GO" id="GO:0005509">
    <property type="term" value="F:calcium ion binding"/>
    <property type="evidence" value="ECO:0007669"/>
    <property type="project" value="InterPro"/>
</dbReference>
<gene>
    <name evidence="12" type="ORF">RFI_06618</name>
</gene>
<organism evidence="12 13">
    <name type="scientific">Reticulomyxa filosa</name>
    <dbReference type="NCBI Taxonomy" id="46433"/>
    <lineage>
        <taxon>Eukaryota</taxon>
        <taxon>Sar</taxon>
        <taxon>Rhizaria</taxon>
        <taxon>Retaria</taxon>
        <taxon>Foraminifera</taxon>
        <taxon>Monothalamids</taxon>
        <taxon>Reticulomyxidae</taxon>
        <taxon>Reticulomyxa</taxon>
    </lineage>
</organism>
<dbReference type="GO" id="GO:0004571">
    <property type="term" value="F:mannosyl-oligosaccharide 1,2-alpha-mannosidase activity"/>
    <property type="evidence" value="ECO:0007669"/>
    <property type="project" value="UniProtKB-EC"/>
</dbReference>
<comment type="similarity">
    <text evidence="3 10">Belongs to the glycosyl hydrolase 47 family.</text>
</comment>